<dbReference type="NCBIfam" id="TIGR00527">
    <property type="entry name" value="gcvH"/>
    <property type="match status" value="1"/>
</dbReference>
<dbReference type="GO" id="GO:0019464">
    <property type="term" value="P:glycine decarboxylation via glycine cleavage system"/>
    <property type="evidence" value="ECO:0007669"/>
    <property type="project" value="UniProtKB-UniRule"/>
</dbReference>
<feature type="domain" description="Lipoyl-binding" evidence="5">
    <location>
        <begin position="23"/>
        <end position="105"/>
    </location>
</feature>
<dbReference type="GO" id="GO:0009249">
    <property type="term" value="P:protein lipoylation"/>
    <property type="evidence" value="ECO:0007669"/>
    <property type="project" value="TreeGrafter"/>
</dbReference>
<dbReference type="AlphaFoldDB" id="A0A7C2PL17"/>
<proteinExistence type="inferred from homology"/>
<dbReference type="Pfam" id="PF01597">
    <property type="entry name" value="GCV_H"/>
    <property type="match status" value="1"/>
</dbReference>
<dbReference type="EMBL" id="DTDJ01000051">
    <property type="protein sequence ID" value="HGL18380.1"/>
    <property type="molecule type" value="Genomic_DNA"/>
</dbReference>
<dbReference type="PROSITE" id="PS50968">
    <property type="entry name" value="BIOTINYL_LIPOYL"/>
    <property type="match status" value="1"/>
</dbReference>
<evidence type="ECO:0000256" key="3">
    <source>
        <dbReference type="HAMAP-Rule" id="MF_00272"/>
    </source>
</evidence>
<dbReference type="InterPro" id="IPR033753">
    <property type="entry name" value="GCV_H/Fam206"/>
</dbReference>
<keyword evidence="2 3" id="KW-0450">Lipoyl</keyword>
<evidence type="ECO:0000259" key="5">
    <source>
        <dbReference type="PROSITE" id="PS50968"/>
    </source>
</evidence>
<dbReference type="InterPro" id="IPR003016">
    <property type="entry name" value="2-oxoA_DH_lipoyl-BS"/>
</dbReference>
<comment type="cofactor">
    <cofactor evidence="3">
        <name>(R)-lipoate</name>
        <dbReference type="ChEBI" id="CHEBI:83088"/>
    </cofactor>
    <text evidence="3">Binds 1 lipoyl cofactor covalently.</text>
</comment>
<dbReference type="SUPFAM" id="SSF51230">
    <property type="entry name" value="Single hybrid motif"/>
    <property type="match status" value="1"/>
</dbReference>
<dbReference type="EMBL" id="DSOL01000199">
    <property type="protein sequence ID" value="HEN28379.1"/>
    <property type="molecule type" value="Genomic_DNA"/>
</dbReference>
<comment type="caution">
    <text evidence="6">The sequence shown here is derived from an EMBL/GenBank/DDBJ whole genome shotgun (WGS) entry which is preliminary data.</text>
</comment>
<evidence type="ECO:0000256" key="2">
    <source>
        <dbReference type="ARBA" id="ARBA00022823"/>
    </source>
</evidence>
<dbReference type="CDD" id="cd06848">
    <property type="entry name" value="GCS_H"/>
    <property type="match status" value="1"/>
</dbReference>
<comment type="subunit">
    <text evidence="3">The glycine cleavage system is composed of four proteins: P, T, L and H.</text>
</comment>
<dbReference type="Gene3D" id="2.40.50.100">
    <property type="match status" value="1"/>
</dbReference>
<accession>A0A7C2PL17</accession>
<dbReference type="InterPro" id="IPR011053">
    <property type="entry name" value="Single_hybrid_motif"/>
</dbReference>
<feature type="modified residue" description="N6-lipoyllysine" evidence="3 4">
    <location>
        <position position="64"/>
    </location>
</feature>
<evidence type="ECO:0000313" key="6">
    <source>
        <dbReference type="EMBL" id="HEN28379.1"/>
    </source>
</evidence>
<dbReference type="GO" id="GO:0005737">
    <property type="term" value="C:cytoplasm"/>
    <property type="evidence" value="ECO:0007669"/>
    <property type="project" value="TreeGrafter"/>
</dbReference>
<evidence type="ECO:0000256" key="1">
    <source>
        <dbReference type="ARBA" id="ARBA00009249"/>
    </source>
</evidence>
<dbReference type="InterPro" id="IPR017453">
    <property type="entry name" value="GCV_H_sub"/>
</dbReference>
<dbReference type="PANTHER" id="PTHR11715:SF3">
    <property type="entry name" value="GLYCINE CLEAVAGE SYSTEM H PROTEIN-RELATED"/>
    <property type="match status" value="1"/>
</dbReference>
<dbReference type="HAMAP" id="MF_00272">
    <property type="entry name" value="GcvH"/>
    <property type="match status" value="1"/>
</dbReference>
<comment type="function">
    <text evidence="3">The glycine cleavage system catalyzes the degradation of glycine. The H protein shuttles the methylamine group of glycine from the P protein to the T protein.</text>
</comment>
<name>A0A7C2PL17_UNCW3</name>
<organism evidence="6">
    <name type="scientific">candidate division WOR-3 bacterium</name>
    <dbReference type="NCBI Taxonomy" id="2052148"/>
    <lineage>
        <taxon>Bacteria</taxon>
        <taxon>Bacteria division WOR-3</taxon>
    </lineage>
</organism>
<dbReference type="PANTHER" id="PTHR11715">
    <property type="entry name" value="GLYCINE CLEAVAGE SYSTEM H PROTEIN"/>
    <property type="match status" value="1"/>
</dbReference>
<dbReference type="PROSITE" id="PS00189">
    <property type="entry name" value="LIPOYL"/>
    <property type="match status" value="1"/>
</dbReference>
<evidence type="ECO:0000256" key="4">
    <source>
        <dbReference type="PIRSR" id="PIRSR617453-50"/>
    </source>
</evidence>
<comment type="similarity">
    <text evidence="1 3">Belongs to the GcvH family.</text>
</comment>
<protein>
    <recommendedName>
        <fullName evidence="3">Glycine cleavage system H protein</fullName>
    </recommendedName>
</protein>
<dbReference type="InterPro" id="IPR000089">
    <property type="entry name" value="Biotin_lipoyl"/>
</dbReference>
<reference evidence="6" key="1">
    <citation type="journal article" date="2020" name="mSystems">
        <title>Genome- and Community-Level Interaction Insights into Carbon Utilization and Element Cycling Functions of Hydrothermarchaeota in Hydrothermal Sediment.</title>
        <authorList>
            <person name="Zhou Z."/>
            <person name="Liu Y."/>
            <person name="Xu W."/>
            <person name="Pan J."/>
            <person name="Luo Z.H."/>
            <person name="Li M."/>
        </authorList>
    </citation>
    <scope>NUCLEOTIDE SEQUENCE [LARGE SCALE GENOMIC DNA]</scope>
    <source>
        <strain evidence="6">SpSt-34</strain>
        <strain evidence="7">SpSt-69</strain>
    </source>
</reference>
<dbReference type="GO" id="GO:0005960">
    <property type="term" value="C:glycine cleavage complex"/>
    <property type="evidence" value="ECO:0007669"/>
    <property type="project" value="InterPro"/>
</dbReference>
<sequence>MLVPDNLKYTREHEWIRVEGDNVAVIGITDYAQSELSDVVYVELPPVGKQVNKGEEVASVEAVKTVASVYTPVSGEIIEVNEKLKDDPSLVNKDPYGEGWICKIKMSNPEELKECLSAEEYKKLIAEE</sequence>
<dbReference type="NCBIfam" id="NF002270">
    <property type="entry name" value="PRK01202.1"/>
    <property type="match status" value="1"/>
</dbReference>
<gene>
    <name evidence="3 6" type="primary">gcvH</name>
    <name evidence="6" type="ORF">ENQ77_07015</name>
    <name evidence="7" type="ORF">ENU66_08640</name>
</gene>
<evidence type="ECO:0000313" key="7">
    <source>
        <dbReference type="EMBL" id="HGL18380.1"/>
    </source>
</evidence>
<dbReference type="InterPro" id="IPR002930">
    <property type="entry name" value="GCV_H"/>
</dbReference>